<accession>A0A7Z2VMB4</accession>
<dbReference type="Pfam" id="PF13200">
    <property type="entry name" value="DUF4015"/>
    <property type="match status" value="1"/>
</dbReference>
<organism evidence="2 3">
    <name type="scientific">Cohnella herbarum</name>
    <dbReference type="NCBI Taxonomy" id="2728023"/>
    <lineage>
        <taxon>Bacteria</taxon>
        <taxon>Bacillati</taxon>
        <taxon>Bacillota</taxon>
        <taxon>Bacilli</taxon>
        <taxon>Bacillales</taxon>
        <taxon>Paenibacillaceae</taxon>
        <taxon>Cohnella</taxon>
    </lineage>
</organism>
<protein>
    <submittedName>
        <fullName evidence="2">Putative glycoside hydrolase</fullName>
    </submittedName>
</protein>
<sequence length="411" mass="46290">MTILRSLGKQIWTTALIASLVLAINGCTDADHLKSNDKRIENKIIPKSSDKIEPRALSDKDYRSLSQADDSRPASVMSIQKPVRAIYVTSYVANGSRMGQLIDLVNQTELNAMVLDINSGISLSSPVLTGKKKSYVMPVLSNKKSALRFREVVKQLKKQNIYLIARIVTFKNPTLVYAKPEWALKKKNGKVWTDRNGTPWIDPYREEAWEYPLALAEMAAKIGFDEIQYDYVRFPENGSKVDREVAYANKSGWTKSEAIHKFLHRANLRAHKHGVKVSADVFGMVGSSDDDMGIGQKWDSIVTEVDVISPMIYPSHYSEGMWGVNHPDLRPGAIVARALKDTVKHNQKLNEQGIATAKVRPWLQGFTAGWVHPHQKYGEAQIREQIVAARKAGFNSYMIWNSANRYPKFTT</sequence>
<keyword evidence="2" id="KW-0378">Hydrolase</keyword>
<dbReference type="AlphaFoldDB" id="A0A7Z2VMB4"/>
<dbReference type="Proteomes" id="UP000502248">
    <property type="component" value="Chromosome"/>
</dbReference>
<dbReference type="GO" id="GO:0016787">
    <property type="term" value="F:hydrolase activity"/>
    <property type="evidence" value="ECO:0007669"/>
    <property type="project" value="UniProtKB-KW"/>
</dbReference>
<gene>
    <name evidence="2" type="ORF">HH215_23750</name>
</gene>
<evidence type="ECO:0000313" key="3">
    <source>
        <dbReference type="Proteomes" id="UP000502248"/>
    </source>
</evidence>
<proteinExistence type="predicted"/>
<dbReference type="RefSeq" id="WP_169282145.1">
    <property type="nucleotide sequence ID" value="NZ_CP051680.1"/>
</dbReference>
<dbReference type="SUPFAM" id="SSF51445">
    <property type="entry name" value="(Trans)glycosidases"/>
    <property type="match status" value="1"/>
</dbReference>
<evidence type="ECO:0000259" key="1">
    <source>
        <dbReference type="Pfam" id="PF13200"/>
    </source>
</evidence>
<dbReference type="KEGG" id="cheb:HH215_23750"/>
<dbReference type="Gene3D" id="3.20.20.80">
    <property type="entry name" value="Glycosidases"/>
    <property type="match status" value="1"/>
</dbReference>
<evidence type="ECO:0000313" key="2">
    <source>
        <dbReference type="EMBL" id="QJD85893.1"/>
    </source>
</evidence>
<dbReference type="InterPro" id="IPR025275">
    <property type="entry name" value="DUF4015"/>
</dbReference>
<feature type="domain" description="DUF4015" evidence="1">
    <location>
        <begin position="85"/>
        <end position="406"/>
    </location>
</feature>
<keyword evidence="3" id="KW-1185">Reference proteome</keyword>
<dbReference type="EMBL" id="CP051680">
    <property type="protein sequence ID" value="QJD85893.1"/>
    <property type="molecule type" value="Genomic_DNA"/>
</dbReference>
<name>A0A7Z2VMB4_9BACL</name>
<dbReference type="InterPro" id="IPR017853">
    <property type="entry name" value="GH"/>
</dbReference>
<reference evidence="2 3" key="1">
    <citation type="submission" date="2020-04" db="EMBL/GenBank/DDBJ databases">
        <title>Genome sequencing of novel species.</title>
        <authorList>
            <person name="Heo J."/>
            <person name="Kim S.-J."/>
            <person name="Kim J.-S."/>
            <person name="Hong S.-B."/>
            <person name="Kwon S.-W."/>
        </authorList>
    </citation>
    <scope>NUCLEOTIDE SEQUENCE [LARGE SCALE GENOMIC DNA]</scope>
    <source>
        <strain evidence="2 3">MFER-1</strain>
    </source>
</reference>